<reference evidence="1 2" key="1">
    <citation type="journal article" date="2018" name="Nat. Ecol. Evol.">
        <title>Shark genomes provide insights into elasmobranch evolution and the origin of vertebrates.</title>
        <authorList>
            <person name="Hara Y"/>
            <person name="Yamaguchi K"/>
            <person name="Onimaru K"/>
            <person name="Kadota M"/>
            <person name="Koyanagi M"/>
            <person name="Keeley SD"/>
            <person name="Tatsumi K"/>
            <person name="Tanaka K"/>
            <person name="Motone F"/>
            <person name="Kageyama Y"/>
            <person name="Nozu R"/>
            <person name="Adachi N"/>
            <person name="Nishimura O"/>
            <person name="Nakagawa R"/>
            <person name="Tanegashima C"/>
            <person name="Kiyatake I"/>
            <person name="Matsumoto R"/>
            <person name="Murakumo K"/>
            <person name="Nishida K"/>
            <person name="Terakita A"/>
            <person name="Kuratani S"/>
            <person name="Sato K"/>
            <person name="Hyodo S Kuraku.S."/>
        </authorList>
    </citation>
    <scope>NUCLEOTIDE SEQUENCE [LARGE SCALE GENOMIC DNA]</scope>
</reference>
<evidence type="ECO:0000313" key="1">
    <source>
        <dbReference type="EMBL" id="GCC43886.1"/>
    </source>
</evidence>
<sequence>NPRKQCVTFPSYTFDWINRCIGYNIRNNHLEKALERFTKWDLHNSSQ</sequence>
<dbReference type="EMBL" id="BEZZ01119985">
    <property type="protein sequence ID" value="GCC43886.1"/>
    <property type="molecule type" value="Genomic_DNA"/>
</dbReference>
<proteinExistence type="predicted"/>
<dbReference type="AlphaFoldDB" id="A0A401TMM3"/>
<feature type="non-terminal residue" evidence="1">
    <location>
        <position position="1"/>
    </location>
</feature>
<comment type="caution">
    <text evidence="1">The sequence shown here is derived from an EMBL/GenBank/DDBJ whole genome shotgun (WGS) entry which is preliminary data.</text>
</comment>
<name>A0A401TMM3_CHIPU</name>
<accession>A0A401TMM3</accession>
<gene>
    <name evidence="1" type="ORF">chiPu_0027999</name>
</gene>
<dbReference type="Proteomes" id="UP000287033">
    <property type="component" value="Unassembled WGS sequence"/>
</dbReference>
<keyword evidence="2" id="KW-1185">Reference proteome</keyword>
<evidence type="ECO:0000313" key="2">
    <source>
        <dbReference type="Proteomes" id="UP000287033"/>
    </source>
</evidence>
<protein>
    <submittedName>
        <fullName evidence="1">Uncharacterized protein</fullName>
    </submittedName>
</protein>
<organism evidence="1 2">
    <name type="scientific">Chiloscyllium punctatum</name>
    <name type="common">Brownbanded bambooshark</name>
    <name type="synonym">Hemiscyllium punctatum</name>
    <dbReference type="NCBI Taxonomy" id="137246"/>
    <lineage>
        <taxon>Eukaryota</taxon>
        <taxon>Metazoa</taxon>
        <taxon>Chordata</taxon>
        <taxon>Craniata</taxon>
        <taxon>Vertebrata</taxon>
        <taxon>Chondrichthyes</taxon>
        <taxon>Elasmobranchii</taxon>
        <taxon>Galeomorphii</taxon>
        <taxon>Galeoidea</taxon>
        <taxon>Orectolobiformes</taxon>
        <taxon>Hemiscylliidae</taxon>
        <taxon>Chiloscyllium</taxon>
    </lineage>
</organism>